<dbReference type="PANTHER" id="PTHR46268">
    <property type="entry name" value="STRESS RESPONSE PROTEIN NHAX"/>
    <property type="match status" value="1"/>
</dbReference>
<comment type="similarity">
    <text evidence="2">Belongs to the universal stress protein A family.</text>
</comment>
<dbReference type="InterPro" id="IPR006015">
    <property type="entry name" value="Universal_stress_UspA"/>
</dbReference>
<dbReference type="OrthoDB" id="9792500at2"/>
<evidence type="ECO:0000313" key="7">
    <source>
        <dbReference type="Proteomes" id="UP000307702"/>
    </source>
</evidence>
<dbReference type="Pfam" id="PF00582">
    <property type="entry name" value="Usp"/>
    <property type="match status" value="1"/>
</dbReference>
<dbReference type="AlphaFoldDB" id="A0A8H2JPI9"/>
<dbReference type="Gene3D" id="3.40.50.620">
    <property type="entry name" value="HUPs"/>
    <property type="match status" value="1"/>
</dbReference>
<dbReference type="GO" id="GO:0005737">
    <property type="term" value="C:cytoplasm"/>
    <property type="evidence" value="ECO:0007669"/>
    <property type="project" value="UniProtKB-SubCell"/>
</dbReference>
<sequence>MNTRLRLLKLVISKILLSKWLSNMKERVMYKHILFATELNESKNYIEDKVTQLQQFTQAKLSVIHVVEPIANAYYGGLYGVMLGSDPIENINTTRILEKRAHEILQPLLKRLHITEQDLHIPTGQTSSEILAFAEQENVDLIITGSHGVHGLQLLLGSTCNAVLHGAKCDVLAVRAPE</sequence>
<accession>A0A8H2JPI9</accession>
<evidence type="ECO:0000259" key="5">
    <source>
        <dbReference type="Pfam" id="PF00582"/>
    </source>
</evidence>
<proteinExistence type="inferred from homology"/>
<dbReference type="SUPFAM" id="SSF52402">
    <property type="entry name" value="Adenine nucleotide alpha hydrolases-like"/>
    <property type="match status" value="1"/>
</dbReference>
<dbReference type="PANTHER" id="PTHR46268:SF23">
    <property type="entry name" value="UNIVERSAL STRESS PROTEIN A-RELATED"/>
    <property type="match status" value="1"/>
</dbReference>
<reference evidence="6 7" key="1">
    <citation type="submission" date="2019-05" db="EMBL/GenBank/DDBJ databases">
        <title>Colwellia ponticola sp. nov., isolated from seawater.</title>
        <authorList>
            <person name="Yoon J.-H."/>
        </authorList>
    </citation>
    <scope>NUCLEOTIDE SEQUENCE [LARGE SCALE GENOMIC DNA]</scope>
    <source>
        <strain evidence="6 7">OISW-25</strain>
    </source>
</reference>
<protein>
    <submittedName>
        <fullName evidence="6">Universal stress protein</fullName>
    </submittedName>
</protein>
<evidence type="ECO:0000256" key="2">
    <source>
        <dbReference type="ARBA" id="ARBA00008791"/>
    </source>
</evidence>
<comment type="caution">
    <text evidence="6">The sequence shown here is derived from an EMBL/GenBank/DDBJ whole genome shotgun (WGS) entry which is preliminary data.</text>
</comment>
<dbReference type="EMBL" id="SZVP01000003">
    <property type="protein sequence ID" value="TMM46319.1"/>
    <property type="molecule type" value="Genomic_DNA"/>
</dbReference>
<feature type="domain" description="UspA" evidence="5">
    <location>
        <begin position="29"/>
        <end position="175"/>
    </location>
</feature>
<gene>
    <name evidence="6" type="ORF">FCS21_04965</name>
</gene>
<keyword evidence="7" id="KW-1185">Reference proteome</keyword>
<organism evidence="6 7">
    <name type="scientific">Colwellia ponticola</name>
    <dbReference type="NCBI Taxonomy" id="2304625"/>
    <lineage>
        <taxon>Bacteria</taxon>
        <taxon>Pseudomonadati</taxon>
        <taxon>Pseudomonadota</taxon>
        <taxon>Gammaproteobacteria</taxon>
        <taxon>Alteromonadales</taxon>
        <taxon>Colwelliaceae</taxon>
        <taxon>Colwellia</taxon>
    </lineage>
</organism>
<keyword evidence="4" id="KW-0963">Cytoplasm</keyword>
<dbReference type="Proteomes" id="UP000307702">
    <property type="component" value="Unassembled WGS sequence"/>
</dbReference>
<evidence type="ECO:0000256" key="4">
    <source>
        <dbReference type="ARBA" id="ARBA00022490"/>
    </source>
</evidence>
<dbReference type="InterPro" id="IPR006016">
    <property type="entry name" value="UspA"/>
</dbReference>
<comment type="subcellular location">
    <subcellularLocation>
        <location evidence="1">Cytoplasm</location>
    </subcellularLocation>
</comment>
<evidence type="ECO:0000256" key="3">
    <source>
        <dbReference type="ARBA" id="ARBA00011738"/>
    </source>
</evidence>
<comment type="subunit">
    <text evidence="3">Homodimer.</text>
</comment>
<name>A0A8H2JPI9_9GAMM</name>
<dbReference type="PRINTS" id="PR01438">
    <property type="entry name" value="UNVRSLSTRESS"/>
</dbReference>
<evidence type="ECO:0000313" key="6">
    <source>
        <dbReference type="EMBL" id="TMM46319.1"/>
    </source>
</evidence>
<evidence type="ECO:0000256" key="1">
    <source>
        <dbReference type="ARBA" id="ARBA00004496"/>
    </source>
</evidence>
<dbReference type="PIRSF" id="PIRSF006276">
    <property type="entry name" value="UspA"/>
    <property type="match status" value="1"/>
</dbReference>
<dbReference type="InterPro" id="IPR014729">
    <property type="entry name" value="Rossmann-like_a/b/a_fold"/>
</dbReference>